<dbReference type="EMBL" id="VTET01000003">
    <property type="protein sequence ID" value="TYS73036.1"/>
    <property type="molecule type" value="Genomic_DNA"/>
</dbReference>
<sequence>MIVKERDFPVNLLFLQAIQRRLEENHPSMPRVKELMAKQIKGYKGETAIDYPLSILPDQDYQILHSVSLQFQNQNFHIDTLLLTKNFIALLEVKNMGGTIHFDRKFNQLTQTYIGNVKYYQCPIIQVSNQERLLKQWLEQFNFPTIPLTSFVVISNPSCMIQVDPGDKTTNQKVIHGHFLPTKIEQQQAISNKQILSAKEIQNLACTITKHHKVKPTLTLKQLNINPSELLSGVQCSNCLAIPMQRTHSFWCCPKCNHKSKDAHIPALGDYCLLFSENISNKEAREFLRIPSTNVMKRILTSMGLQTIGNTRSINYILYPLINLTSPSNHDIIISNSR</sequence>
<dbReference type="Proteomes" id="UP000324517">
    <property type="component" value="Unassembled WGS sequence"/>
</dbReference>
<evidence type="ECO:0000259" key="1">
    <source>
        <dbReference type="PROSITE" id="PS50965"/>
    </source>
</evidence>
<feature type="domain" description="NERD" evidence="1">
    <location>
        <begin position="41"/>
        <end position="161"/>
    </location>
</feature>
<dbReference type="Pfam" id="PF08378">
    <property type="entry name" value="NERD"/>
    <property type="match status" value="1"/>
</dbReference>
<protein>
    <submittedName>
        <fullName evidence="2">NERD domain-containing protein</fullName>
    </submittedName>
</protein>
<accession>A0A5D4TFY4</accession>
<reference evidence="2 3" key="1">
    <citation type="submission" date="2019-08" db="EMBL/GenBank/DDBJ databases">
        <title>Bacillus genomes from the desert of Cuatro Cienegas, Coahuila.</title>
        <authorList>
            <person name="Olmedo-Alvarez G."/>
        </authorList>
    </citation>
    <scope>NUCLEOTIDE SEQUENCE [LARGE SCALE GENOMIC DNA]</scope>
    <source>
        <strain evidence="2 3">CH98b_3T</strain>
    </source>
</reference>
<dbReference type="OrthoDB" id="569879at2"/>
<dbReference type="InterPro" id="IPR011528">
    <property type="entry name" value="NERD"/>
</dbReference>
<gene>
    <name evidence="2" type="ORF">FZC75_08235</name>
</gene>
<evidence type="ECO:0000313" key="2">
    <source>
        <dbReference type="EMBL" id="TYS73036.1"/>
    </source>
</evidence>
<dbReference type="RefSeq" id="WP_148978964.1">
    <property type="nucleotide sequence ID" value="NZ_JBNILM010000002.1"/>
</dbReference>
<organism evidence="2 3">
    <name type="scientific">Sutcliffiella horikoshii</name>
    <dbReference type="NCBI Taxonomy" id="79883"/>
    <lineage>
        <taxon>Bacteria</taxon>
        <taxon>Bacillati</taxon>
        <taxon>Bacillota</taxon>
        <taxon>Bacilli</taxon>
        <taxon>Bacillales</taxon>
        <taxon>Bacillaceae</taxon>
        <taxon>Sutcliffiella</taxon>
    </lineage>
</organism>
<dbReference type="PROSITE" id="PS50965">
    <property type="entry name" value="NERD"/>
    <property type="match status" value="1"/>
</dbReference>
<proteinExistence type="predicted"/>
<name>A0A5D4TFY4_9BACI</name>
<dbReference type="AlphaFoldDB" id="A0A5D4TFY4"/>
<comment type="caution">
    <text evidence="2">The sequence shown here is derived from an EMBL/GenBank/DDBJ whole genome shotgun (WGS) entry which is preliminary data.</text>
</comment>
<evidence type="ECO:0000313" key="3">
    <source>
        <dbReference type="Proteomes" id="UP000324517"/>
    </source>
</evidence>